<dbReference type="SUPFAM" id="SSF48498">
    <property type="entry name" value="Tetracyclin repressor-like, C-terminal domain"/>
    <property type="match status" value="1"/>
</dbReference>
<dbReference type="KEGG" id="dhy:DESAM_23051"/>
<dbReference type="STRING" id="1121451.DESAM_23051"/>
<keyword evidence="7" id="KW-1185">Reference proteome</keyword>
<gene>
    <name evidence="6" type="ORF">DESAM_23051</name>
</gene>
<keyword evidence="1" id="KW-0805">Transcription regulation</keyword>
<dbReference type="PATRIC" id="fig|1121451.3.peg.3256"/>
<evidence type="ECO:0000256" key="4">
    <source>
        <dbReference type="PROSITE-ProRule" id="PRU00335"/>
    </source>
</evidence>
<dbReference type="InterPro" id="IPR009057">
    <property type="entry name" value="Homeodomain-like_sf"/>
</dbReference>
<proteinExistence type="predicted"/>
<dbReference type="InterPro" id="IPR023772">
    <property type="entry name" value="DNA-bd_HTH_TetR-type_CS"/>
</dbReference>
<dbReference type="PROSITE" id="PS01081">
    <property type="entry name" value="HTH_TETR_1"/>
    <property type="match status" value="1"/>
</dbReference>
<dbReference type="HOGENOM" id="CLU_069356_12_2_7"/>
<evidence type="ECO:0000256" key="3">
    <source>
        <dbReference type="ARBA" id="ARBA00023163"/>
    </source>
</evidence>
<evidence type="ECO:0000259" key="5">
    <source>
        <dbReference type="PROSITE" id="PS50977"/>
    </source>
</evidence>
<keyword evidence="3" id="KW-0804">Transcription</keyword>
<reference evidence="6 7" key="1">
    <citation type="submission" date="2012-10" db="EMBL/GenBank/DDBJ databases">
        <authorList>
            <person name="Genoscope - CEA"/>
        </authorList>
    </citation>
    <scope>NUCLEOTIDE SEQUENCE [LARGE SCALE GENOMIC DNA]</scope>
    <source>
        <strain evidence="7">AM13 / DSM 14728</strain>
    </source>
</reference>
<accession>L0REV8</accession>
<dbReference type="Gene3D" id="1.10.357.10">
    <property type="entry name" value="Tetracycline Repressor, domain 2"/>
    <property type="match status" value="1"/>
</dbReference>
<dbReference type="AlphaFoldDB" id="L0REV8"/>
<protein>
    <submittedName>
        <fullName evidence="6">Transcriptional regulator, TetR family</fullName>
    </submittedName>
</protein>
<evidence type="ECO:0000313" key="7">
    <source>
        <dbReference type="Proteomes" id="UP000010808"/>
    </source>
</evidence>
<dbReference type="InterPro" id="IPR001647">
    <property type="entry name" value="HTH_TetR"/>
</dbReference>
<dbReference type="GO" id="GO:0003677">
    <property type="term" value="F:DNA binding"/>
    <property type="evidence" value="ECO:0007669"/>
    <property type="project" value="UniProtKB-UniRule"/>
</dbReference>
<dbReference type="InterPro" id="IPR036271">
    <property type="entry name" value="Tet_transcr_reg_TetR-rel_C_sf"/>
</dbReference>
<dbReference type="Gene3D" id="1.10.10.60">
    <property type="entry name" value="Homeodomain-like"/>
    <property type="match status" value="1"/>
</dbReference>
<dbReference type="Proteomes" id="UP000010808">
    <property type="component" value="Chromosome"/>
</dbReference>
<dbReference type="PRINTS" id="PR00455">
    <property type="entry name" value="HTHTETR"/>
</dbReference>
<organism evidence="6 7">
    <name type="scientific">Maridesulfovibrio hydrothermalis AM13 = DSM 14728</name>
    <dbReference type="NCBI Taxonomy" id="1121451"/>
    <lineage>
        <taxon>Bacteria</taxon>
        <taxon>Pseudomonadati</taxon>
        <taxon>Thermodesulfobacteriota</taxon>
        <taxon>Desulfovibrionia</taxon>
        <taxon>Desulfovibrionales</taxon>
        <taxon>Desulfovibrionaceae</taxon>
        <taxon>Maridesulfovibrio</taxon>
    </lineage>
</organism>
<dbReference type="eggNOG" id="COG1309">
    <property type="taxonomic scope" value="Bacteria"/>
</dbReference>
<evidence type="ECO:0000256" key="2">
    <source>
        <dbReference type="ARBA" id="ARBA00023125"/>
    </source>
</evidence>
<dbReference type="PROSITE" id="PS50977">
    <property type="entry name" value="HTH_TETR_2"/>
    <property type="match status" value="1"/>
</dbReference>
<feature type="DNA-binding region" description="H-T-H motif" evidence="4">
    <location>
        <begin position="28"/>
        <end position="47"/>
    </location>
</feature>
<keyword evidence="2 4" id="KW-0238">DNA-binding</keyword>
<dbReference type="PANTHER" id="PTHR47506:SF6">
    <property type="entry name" value="HTH-TYPE TRANSCRIPTIONAL REPRESSOR NEMR"/>
    <property type="match status" value="1"/>
</dbReference>
<dbReference type="PANTHER" id="PTHR47506">
    <property type="entry name" value="TRANSCRIPTIONAL REGULATORY PROTEIN"/>
    <property type="match status" value="1"/>
</dbReference>
<dbReference type="RefSeq" id="WP_015337915.1">
    <property type="nucleotide sequence ID" value="NC_020055.1"/>
</dbReference>
<dbReference type="EMBL" id="FO203522">
    <property type="protein sequence ID" value="CCO25318.1"/>
    <property type="molecule type" value="Genomic_DNA"/>
</dbReference>
<dbReference type="Pfam" id="PF00440">
    <property type="entry name" value="TetR_N"/>
    <property type="match status" value="1"/>
</dbReference>
<name>L0REV8_9BACT</name>
<sequence length="197" mass="22613">MTKMSKKKAAILEAATILFANKGFTDTSMHELSTMTGAAEGTIFYHFKNKEHLLLTILEATRERILDEFDAHMENRELGTGIEMMEEVVAFYLLLAGRMEYQFLLLHRHFLYQFAESRPEFRENLEAIYNCLVILFEQAIERGLEDGSIGGVSPRKSALIIFTMVDGLVRFKNFNLYDAGALFNELIESVRKMLKPN</sequence>
<feature type="domain" description="HTH tetR-type" evidence="5">
    <location>
        <begin position="5"/>
        <end position="65"/>
    </location>
</feature>
<evidence type="ECO:0000313" key="6">
    <source>
        <dbReference type="EMBL" id="CCO25318.1"/>
    </source>
</evidence>
<dbReference type="SUPFAM" id="SSF46689">
    <property type="entry name" value="Homeodomain-like"/>
    <property type="match status" value="1"/>
</dbReference>
<dbReference type="OrthoDB" id="5394806at2"/>
<evidence type="ECO:0000256" key="1">
    <source>
        <dbReference type="ARBA" id="ARBA00023015"/>
    </source>
</evidence>